<feature type="compositionally biased region" description="Basic and acidic residues" evidence="2">
    <location>
        <begin position="21"/>
        <end position="35"/>
    </location>
</feature>
<name>A0ABD3PPD2_9STRA</name>
<feature type="region of interest" description="Disordered" evidence="2">
    <location>
        <begin position="629"/>
        <end position="679"/>
    </location>
</feature>
<feature type="coiled-coil region" evidence="1">
    <location>
        <begin position="548"/>
        <end position="603"/>
    </location>
</feature>
<keyword evidence="4" id="KW-1185">Reference proteome</keyword>
<evidence type="ECO:0000313" key="3">
    <source>
        <dbReference type="EMBL" id="KAL3789602.1"/>
    </source>
</evidence>
<dbReference type="EMBL" id="JALLPJ020000517">
    <property type="protein sequence ID" value="KAL3789602.1"/>
    <property type="molecule type" value="Genomic_DNA"/>
</dbReference>
<feature type="coiled-coil region" evidence="1">
    <location>
        <begin position="443"/>
        <end position="498"/>
    </location>
</feature>
<accession>A0ABD3PPD2</accession>
<feature type="compositionally biased region" description="Polar residues" evidence="2">
    <location>
        <begin position="644"/>
        <end position="672"/>
    </location>
</feature>
<gene>
    <name evidence="3" type="ORF">ACHAWO_007760</name>
</gene>
<comment type="caution">
    <text evidence="3">The sequence shown here is derived from an EMBL/GenBank/DDBJ whole genome shotgun (WGS) entry which is preliminary data.</text>
</comment>
<keyword evidence="1" id="KW-0175">Coiled coil</keyword>
<protein>
    <submittedName>
        <fullName evidence="3">Uncharacterized protein</fullName>
    </submittedName>
</protein>
<dbReference type="SUPFAM" id="SSF90257">
    <property type="entry name" value="Myosin rod fragments"/>
    <property type="match status" value="1"/>
</dbReference>
<feature type="region of interest" description="Disordered" evidence="2">
    <location>
        <begin position="1"/>
        <end position="62"/>
    </location>
</feature>
<sequence length="714" mass="79608">MRSNHSRGYQRYNNSNRGHNGRHDNRRLPSHRRDIWCGNCGNNGWPRNNNNNTAPQSQRGYNYRGLSSDTMNSVDASNRKNKVQSHLSGHEHVDNIPPAAFVRRVRPEDEDRAVEHSMNCMLEYWQKNYKNIVQESSNDGSESDSEDIYKHDTCKGAKQSSAPTNLPADLKQYIKSLRTCYLLPLGFDAEINGAGTKGAKLSRCPCCKSNATWRNEYKLDDIITADVRCDNFKVSTPKGLIDHLRDKGGTSDRMRCKFHYAARMYLESLYAFNFIGGDWQEGANIANVNMMRAQEQGQAGNVQSDRTSRSGGMDALCGMILEGQRESIGGGSVVDESNYNNYEKNIELQDEANELEKLKIDYQALIEESEEQHKNLQKERENNENAQGRAASLEKELGKAKEENDALWKKIALLQSDKETSDEHWKRLNKDMSEKKHNSDRKVSELSASLQLAQANLSKATNDANSLKMDAIKKQEHIDKFTGSLDAANSRIESLQAQHITFLDDLSAVRSELSQLVVTKEELVKTNTVLLSTNETLNSELSDSVNRGNAMDGNVKEMENTINKLQQRIATVTSEKYATEEILKSLEVEKDSLVQNLGEMTKECDLKAVEIQALLKRSWEKARNLCNAADNNVEQPNPKEHSSASETGGDSIDNSNGSPGGASQTTQSTKLMSSTGGASIGSARGGGVVGLVLTGTRELHGRLIAQCRYHMLTQ</sequence>
<organism evidence="3 4">
    <name type="scientific">Cyclotella atomus</name>
    <dbReference type="NCBI Taxonomy" id="382360"/>
    <lineage>
        <taxon>Eukaryota</taxon>
        <taxon>Sar</taxon>
        <taxon>Stramenopiles</taxon>
        <taxon>Ochrophyta</taxon>
        <taxon>Bacillariophyta</taxon>
        <taxon>Coscinodiscophyceae</taxon>
        <taxon>Thalassiosirophycidae</taxon>
        <taxon>Stephanodiscales</taxon>
        <taxon>Stephanodiscaceae</taxon>
        <taxon>Cyclotella</taxon>
    </lineage>
</organism>
<feature type="region of interest" description="Disordered" evidence="2">
    <location>
        <begin position="371"/>
        <end position="390"/>
    </location>
</feature>
<feature type="compositionally biased region" description="Low complexity" evidence="2">
    <location>
        <begin position="38"/>
        <end position="52"/>
    </location>
</feature>
<proteinExistence type="predicted"/>
<dbReference type="PANTHER" id="PTHR47357:SF1">
    <property type="entry name" value="SPINDLE POLE BODY COMPONENT 110"/>
    <property type="match status" value="1"/>
</dbReference>
<evidence type="ECO:0000256" key="1">
    <source>
        <dbReference type="SAM" id="Coils"/>
    </source>
</evidence>
<dbReference type="AlphaFoldDB" id="A0ABD3PPD2"/>
<feature type="compositionally biased region" description="Polar residues" evidence="2">
    <location>
        <begin position="53"/>
        <end position="62"/>
    </location>
</feature>
<feature type="compositionally biased region" description="Basic and acidic residues" evidence="2">
    <location>
        <begin position="371"/>
        <end position="383"/>
    </location>
</feature>
<reference evidence="3 4" key="1">
    <citation type="submission" date="2024-10" db="EMBL/GenBank/DDBJ databases">
        <title>Updated reference genomes for cyclostephanoid diatoms.</title>
        <authorList>
            <person name="Roberts W.R."/>
            <person name="Alverson A.J."/>
        </authorList>
    </citation>
    <scope>NUCLEOTIDE SEQUENCE [LARGE SCALE GENOMIC DNA]</scope>
    <source>
        <strain evidence="3 4">AJA010-31</strain>
    </source>
</reference>
<evidence type="ECO:0000256" key="2">
    <source>
        <dbReference type="SAM" id="MobiDB-lite"/>
    </source>
</evidence>
<dbReference type="PANTHER" id="PTHR47357">
    <property type="entry name" value="COP1-INTERACTIVE PROTEIN 1"/>
    <property type="match status" value="1"/>
</dbReference>
<dbReference type="Proteomes" id="UP001530400">
    <property type="component" value="Unassembled WGS sequence"/>
</dbReference>
<evidence type="ECO:0000313" key="4">
    <source>
        <dbReference type="Proteomes" id="UP001530400"/>
    </source>
</evidence>